<gene>
    <name evidence="1" type="ORF">HK15_07765</name>
</gene>
<evidence type="ECO:0000313" key="2">
    <source>
        <dbReference type="Proteomes" id="UP000194999"/>
    </source>
</evidence>
<organism evidence="1 2">
    <name type="scientific">Acetobacter orientalis</name>
    <dbReference type="NCBI Taxonomy" id="146474"/>
    <lineage>
        <taxon>Bacteria</taxon>
        <taxon>Pseudomonadati</taxon>
        <taxon>Pseudomonadota</taxon>
        <taxon>Alphaproteobacteria</taxon>
        <taxon>Acetobacterales</taxon>
        <taxon>Acetobacteraceae</taxon>
        <taxon>Acetobacter</taxon>
    </lineage>
</organism>
<sequence>MACWATGQHLTASMPHFSAPKRTALLAIKGVGPRALKRLEECGITNRHHPAQAGSQLCTQMTTLRA</sequence>
<evidence type="ECO:0000313" key="1">
    <source>
        <dbReference type="EMBL" id="OUJ01593.1"/>
    </source>
</evidence>
<dbReference type="AlphaFoldDB" id="A0A252BB53"/>
<accession>A0A252BB53</accession>
<comment type="caution">
    <text evidence="1">The sequence shown here is derived from an EMBL/GenBank/DDBJ whole genome shotgun (WGS) entry which is preliminary data.</text>
</comment>
<dbReference type="Proteomes" id="UP000194999">
    <property type="component" value="Unassembled WGS sequence"/>
</dbReference>
<protein>
    <submittedName>
        <fullName evidence="1">Uncharacterized protein</fullName>
    </submittedName>
</protein>
<name>A0A252BB53_9PROT</name>
<reference evidence="1 2" key="1">
    <citation type="submission" date="2014-06" db="EMBL/GenBank/DDBJ databases">
        <authorList>
            <person name="Ju J."/>
            <person name="Zhang J."/>
        </authorList>
    </citation>
    <scope>NUCLEOTIDE SEQUENCE [LARGE SCALE GENOMIC DNA]</scope>
    <source>
        <strain evidence="1">DmW_048</strain>
    </source>
</reference>
<dbReference type="EMBL" id="JOOY01000041">
    <property type="protein sequence ID" value="OUJ01593.1"/>
    <property type="molecule type" value="Genomic_DNA"/>
</dbReference>
<proteinExistence type="predicted"/>